<gene>
    <name evidence="1" type="ORF">ACFP71_17350</name>
</gene>
<dbReference type="RefSeq" id="WP_275581426.1">
    <property type="nucleotide sequence ID" value="NZ_BAAAIY010000007.1"/>
</dbReference>
<organism evidence="1 2">
    <name type="scientific">Oerskovia paurometabola</name>
    <dbReference type="NCBI Taxonomy" id="162170"/>
    <lineage>
        <taxon>Bacteria</taxon>
        <taxon>Bacillati</taxon>
        <taxon>Actinomycetota</taxon>
        <taxon>Actinomycetes</taxon>
        <taxon>Micrococcales</taxon>
        <taxon>Cellulomonadaceae</taxon>
        <taxon>Oerskovia</taxon>
    </lineage>
</organism>
<dbReference type="EMBL" id="JBHSTM010000011">
    <property type="protein sequence ID" value="MFC6426601.1"/>
    <property type="molecule type" value="Genomic_DNA"/>
</dbReference>
<sequence>MNAHPGCLSRVPAAAGLGDVVERRQGSAGERPAATPAIMGA</sequence>
<name>A0ABW1XHD9_9CELL</name>
<accession>A0ABW1XHD9</accession>
<reference evidence="2" key="1">
    <citation type="journal article" date="2019" name="Int. J. Syst. Evol. Microbiol.">
        <title>The Global Catalogue of Microorganisms (GCM) 10K type strain sequencing project: providing services to taxonomists for standard genome sequencing and annotation.</title>
        <authorList>
            <consortium name="The Broad Institute Genomics Platform"/>
            <consortium name="The Broad Institute Genome Sequencing Center for Infectious Disease"/>
            <person name="Wu L."/>
            <person name="Ma J."/>
        </authorList>
    </citation>
    <scope>NUCLEOTIDE SEQUENCE [LARGE SCALE GENOMIC DNA]</scope>
    <source>
        <strain evidence="2">CCUG 47105</strain>
    </source>
</reference>
<protein>
    <submittedName>
        <fullName evidence="1">Uncharacterized protein</fullName>
    </submittedName>
</protein>
<evidence type="ECO:0000313" key="2">
    <source>
        <dbReference type="Proteomes" id="UP001596305"/>
    </source>
</evidence>
<proteinExistence type="predicted"/>
<dbReference type="Proteomes" id="UP001596305">
    <property type="component" value="Unassembled WGS sequence"/>
</dbReference>
<comment type="caution">
    <text evidence="1">The sequence shown here is derived from an EMBL/GenBank/DDBJ whole genome shotgun (WGS) entry which is preliminary data.</text>
</comment>
<evidence type="ECO:0000313" key="1">
    <source>
        <dbReference type="EMBL" id="MFC6426601.1"/>
    </source>
</evidence>
<keyword evidence="2" id="KW-1185">Reference proteome</keyword>